<feature type="region of interest" description="Disordered" evidence="1">
    <location>
        <begin position="196"/>
        <end position="219"/>
    </location>
</feature>
<dbReference type="Proteomes" id="UP001369815">
    <property type="component" value="Unassembled WGS sequence"/>
</dbReference>
<feature type="region of interest" description="Disordered" evidence="1">
    <location>
        <begin position="55"/>
        <end position="76"/>
    </location>
</feature>
<reference evidence="2 3" key="1">
    <citation type="journal article" date="2024" name="Front Chem Biol">
        <title>Unveiling the potential of Daldinia eschscholtzii MFLUCC 19-0629 through bioactivity and bioinformatics studies for enhanced sustainable agriculture production.</title>
        <authorList>
            <person name="Brooks S."/>
            <person name="Weaver J.A."/>
            <person name="Klomchit A."/>
            <person name="Alharthi S.A."/>
            <person name="Onlamun T."/>
            <person name="Nurani R."/>
            <person name="Vong T.K."/>
            <person name="Alberti F."/>
            <person name="Greco C."/>
        </authorList>
    </citation>
    <scope>NUCLEOTIDE SEQUENCE [LARGE SCALE GENOMIC DNA]</scope>
    <source>
        <strain evidence="2">MFLUCC 19-0629</strain>
    </source>
</reference>
<evidence type="ECO:0000313" key="3">
    <source>
        <dbReference type="Proteomes" id="UP001369815"/>
    </source>
</evidence>
<name>A0AAX6MUP9_9PEZI</name>
<organism evidence="2 3">
    <name type="scientific">Daldinia eschscholtzii</name>
    <dbReference type="NCBI Taxonomy" id="292717"/>
    <lineage>
        <taxon>Eukaryota</taxon>
        <taxon>Fungi</taxon>
        <taxon>Dikarya</taxon>
        <taxon>Ascomycota</taxon>
        <taxon>Pezizomycotina</taxon>
        <taxon>Sordariomycetes</taxon>
        <taxon>Xylariomycetidae</taxon>
        <taxon>Xylariales</taxon>
        <taxon>Hypoxylaceae</taxon>
        <taxon>Daldinia</taxon>
    </lineage>
</organism>
<gene>
    <name evidence="2" type="ORF">Daesc_001645</name>
</gene>
<dbReference type="InterPro" id="IPR046670">
    <property type="entry name" value="DUF6540"/>
</dbReference>
<accession>A0AAX6MUP9</accession>
<sequence length="219" mass="24375">MSQLGSWAWPAPEADWYTIKRPWNQAYESLYSTSYTLDSLNLLLTMGFFSRKGGDKATTSKETAGNTVARQTQSTVPAATTSGEQYRPVFLLCYPSATFKSHWALFVPKIQDKNCKAGGRKIHVTGNVQESFGHEIIRNYDLTQTRTKPLTPIEIGIVSTHYLVEVAEDFVFAKDTIPRDAFEQLILSIPAPSQSLNRVNDDSVSTEAYVESNSPKLGV</sequence>
<dbReference type="AlphaFoldDB" id="A0AAX6MUP9"/>
<evidence type="ECO:0000313" key="2">
    <source>
        <dbReference type="EMBL" id="KAK6956368.1"/>
    </source>
</evidence>
<comment type="caution">
    <text evidence="2">The sequence shown here is derived from an EMBL/GenBank/DDBJ whole genome shotgun (WGS) entry which is preliminary data.</text>
</comment>
<feature type="compositionally biased region" description="Polar residues" evidence="1">
    <location>
        <begin position="60"/>
        <end position="76"/>
    </location>
</feature>
<keyword evidence="3" id="KW-1185">Reference proteome</keyword>
<dbReference type="Pfam" id="PF20174">
    <property type="entry name" value="DUF6540"/>
    <property type="match status" value="1"/>
</dbReference>
<protein>
    <submittedName>
        <fullName evidence="2">Uncharacterized protein</fullName>
    </submittedName>
</protein>
<proteinExistence type="predicted"/>
<evidence type="ECO:0000256" key="1">
    <source>
        <dbReference type="SAM" id="MobiDB-lite"/>
    </source>
</evidence>
<dbReference type="EMBL" id="JBANMG010000002">
    <property type="protein sequence ID" value="KAK6956368.1"/>
    <property type="molecule type" value="Genomic_DNA"/>
</dbReference>